<name>A0A9D4U709_ADICA</name>
<evidence type="ECO:0000313" key="3">
    <source>
        <dbReference type="EMBL" id="KAI5061679.1"/>
    </source>
</evidence>
<accession>A0A9D4U709</accession>
<dbReference type="EMBL" id="JABFUD020000023">
    <property type="protein sequence ID" value="KAI5061679.1"/>
    <property type="molecule type" value="Genomic_DNA"/>
</dbReference>
<evidence type="ECO:0000256" key="1">
    <source>
        <dbReference type="SAM" id="MobiDB-lite"/>
    </source>
</evidence>
<proteinExistence type="predicted"/>
<comment type="caution">
    <text evidence="3">The sequence shown here is derived from an EMBL/GenBank/DDBJ whole genome shotgun (WGS) entry which is preliminary data.</text>
</comment>
<evidence type="ECO:0000313" key="4">
    <source>
        <dbReference type="Proteomes" id="UP000886520"/>
    </source>
</evidence>
<sequence length="155" mass="16425">MTINEKNSMMRQVGAGDGDQTQLPLLPKMMRAILMLRPGQVVSERLGKVSFTHRQIALGPNPTPRRLAVERALQQTGVSTGARAGKRVRAWQAGTRFSRGVHCSAGGGGCAAAPLSPAIATISTRNTGTMRLPEAISLSLSLSLSLSPTQDTICF</sequence>
<feature type="non-terminal residue" evidence="3">
    <location>
        <position position="155"/>
    </location>
</feature>
<gene>
    <name evidence="2" type="ORF">GOP47_0024182</name>
    <name evidence="3" type="ORF">GOP47_0024184</name>
</gene>
<dbReference type="EMBL" id="JABFUD020000023">
    <property type="protein sequence ID" value="KAI5061677.1"/>
    <property type="molecule type" value="Genomic_DNA"/>
</dbReference>
<evidence type="ECO:0000313" key="2">
    <source>
        <dbReference type="EMBL" id="KAI5061677.1"/>
    </source>
</evidence>
<dbReference type="AlphaFoldDB" id="A0A9D4U709"/>
<organism evidence="3 4">
    <name type="scientific">Adiantum capillus-veneris</name>
    <name type="common">Maidenhair fern</name>
    <dbReference type="NCBI Taxonomy" id="13818"/>
    <lineage>
        <taxon>Eukaryota</taxon>
        <taxon>Viridiplantae</taxon>
        <taxon>Streptophyta</taxon>
        <taxon>Embryophyta</taxon>
        <taxon>Tracheophyta</taxon>
        <taxon>Polypodiopsida</taxon>
        <taxon>Polypodiidae</taxon>
        <taxon>Polypodiales</taxon>
        <taxon>Pteridineae</taxon>
        <taxon>Pteridaceae</taxon>
        <taxon>Vittarioideae</taxon>
        <taxon>Adiantum</taxon>
    </lineage>
</organism>
<keyword evidence="4" id="KW-1185">Reference proteome</keyword>
<feature type="region of interest" description="Disordered" evidence="1">
    <location>
        <begin position="1"/>
        <end position="22"/>
    </location>
</feature>
<reference evidence="3" key="1">
    <citation type="submission" date="2021-01" db="EMBL/GenBank/DDBJ databases">
        <title>Adiantum capillus-veneris genome.</title>
        <authorList>
            <person name="Fang Y."/>
            <person name="Liao Q."/>
        </authorList>
    </citation>
    <scope>NUCLEOTIDE SEQUENCE</scope>
    <source>
        <strain evidence="3">H3</strain>
        <tissue evidence="3">Leaf</tissue>
    </source>
</reference>
<feature type="compositionally biased region" description="Polar residues" evidence="1">
    <location>
        <begin position="1"/>
        <end position="10"/>
    </location>
</feature>
<protein>
    <submittedName>
        <fullName evidence="3">Uncharacterized protein</fullName>
    </submittedName>
</protein>
<dbReference type="Proteomes" id="UP000886520">
    <property type="component" value="Chromosome 23"/>
</dbReference>